<dbReference type="SUPFAM" id="SSF53098">
    <property type="entry name" value="Ribonuclease H-like"/>
    <property type="match status" value="1"/>
</dbReference>
<proteinExistence type="predicted"/>
<reference evidence="3" key="1">
    <citation type="submission" date="2021-01" db="UniProtKB">
        <authorList>
            <consortium name="EnsemblPlants"/>
        </authorList>
    </citation>
    <scope>IDENTIFICATION</scope>
</reference>
<organism evidence="3 4">
    <name type="scientific">Kalanchoe fedtschenkoi</name>
    <name type="common">Lavender scallops</name>
    <name type="synonym">South American air plant</name>
    <dbReference type="NCBI Taxonomy" id="63787"/>
    <lineage>
        <taxon>Eukaryota</taxon>
        <taxon>Viridiplantae</taxon>
        <taxon>Streptophyta</taxon>
        <taxon>Embryophyta</taxon>
        <taxon>Tracheophyta</taxon>
        <taxon>Spermatophyta</taxon>
        <taxon>Magnoliopsida</taxon>
        <taxon>eudicotyledons</taxon>
        <taxon>Gunneridae</taxon>
        <taxon>Pentapetalae</taxon>
        <taxon>Saxifragales</taxon>
        <taxon>Crassulaceae</taxon>
        <taxon>Kalanchoe</taxon>
    </lineage>
</organism>
<keyword evidence="4" id="KW-1185">Reference proteome</keyword>
<evidence type="ECO:0000259" key="2">
    <source>
        <dbReference type="Pfam" id="PF01612"/>
    </source>
</evidence>
<dbReference type="InterPro" id="IPR002562">
    <property type="entry name" value="3'-5'_exonuclease_dom"/>
</dbReference>
<dbReference type="InterPro" id="IPR036397">
    <property type="entry name" value="RNaseH_sf"/>
</dbReference>
<feature type="transmembrane region" description="Helical" evidence="1">
    <location>
        <begin position="413"/>
        <end position="439"/>
    </location>
</feature>
<dbReference type="InterPro" id="IPR012337">
    <property type="entry name" value="RNaseH-like_sf"/>
</dbReference>
<dbReference type="Pfam" id="PF01612">
    <property type="entry name" value="DNA_pol_A_exo1"/>
    <property type="match status" value="1"/>
</dbReference>
<dbReference type="EnsemblPlants" id="Kaladp0065s0019.1.v1.1">
    <property type="protein sequence ID" value="Kaladp0065s0019.1.v1.1"/>
    <property type="gene ID" value="Kaladp0065s0019.v1.1"/>
</dbReference>
<feature type="domain" description="3'-5' exonuclease" evidence="2">
    <location>
        <begin position="301"/>
        <end position="398"/>
    </location>
</feature>
<dbReference type="InterPro" id="IPR052408">
    <property type="entry name" value="Exonuclease_MUT-7-like"/>
</dbReference>
<keyword evidence="1" id="KW-0812">Transmembrane</keyword>
<sequence length="465" mass="52655">MTGTQSGKKKCKVLQRGIFDALHNSPRPGPATFAVHCLHALSYLDKNEGFCRIVLGALDSFLSSGTVQADILQANIFAAYLFLGIVHEQVKLGFRVAVQLLEVVGFRLNDVERVICGMNATTTFAQCILQLARSKLNSLLVALVKHFSMSKFGMYIFLEMIQDKKLSKATEWATYLGERSMLHRLTNEYVNLNMLNEACSIILNNSLMPDFPDVCHLSEERLIFDLASEGLWKLAEDKAKSDSHLINYLVYLAMEAGLIEKVEELSYRYSLEGFESFREPVTISQSREHICLADFEVYETVWVDSVDGLHDATCQLEACKIVAVDSEWKELKMGRSNVCILQIASMEKVFIFDMMTLHNSAPDKLDSCLNRLLCSPSILKLGYNIKQDLQQLAYSFCHFRCSKHYRMFLDFQLLFPCVIGGLAGLTKVLLYGLIVWHLLYTEYFTSATFFYSCTSISHYTENSGS</sequence>
<dbReference type="GO" id="GO:0008408">
    <property type="term" value="F:3'-5' exonuclease activity"/>
    <property type="evidence" value="ECO:0007669"/>
    <property type="project" value="InterPro"/>
</dbReference>
<dbReference type="PANTHER" id="PTHR47765">
    <property type="entry name" value="3'-5' EXONUCLEASE DOMAIN-CONTAINING PROTEIN"/>
    <property type="match status" value="1"/>
</dbReference>
<dbReference type="Gramene" id="Kaladp0065s0019.1.v1.1">
    <property type="protein sequence ID" value="Kaladp0065s0019.1.v1.1"/>
    <property type="gene ID" value="Kaladp0065s0019.v1.1"/>
</dbReference>
<keyword evidence="1" id="KW-1133">Transmembrane helix</keyword>
<dbReference type="Gene3D" id="3.30.420.10">
    <property type="entry name" value="Ribonuclease H-like superfamily/Ribonuclease H"/>
    <property type="match status" value="1"/>
</dbReference>
<accession>A0A7N0UH69</accession>
<dbReference type="PANTHER" id="PTHR47765:SF2">
    <property type="entry name" value="EXONUCLEASE MUT-7 HOMOLOG"/>
    <property type="match status" value="1"/>
</dbReference>
<protein>
    <recommendedName>
        <fullName evidence="2">3'-5' exonuclease domain-containing protein</fullName>
    </recommendedName>
</protein>
<name>A0A7N0UH69_KALFE</name>
<dbReference type="Proteomes" id="UP000594263">
    <property type="component" value="Unplaced"/>
</dbReference>
<dbReference type="AlphaFoldDB" id="A0A7N0UH69"/>
<dbReference type="GO" id="GO:0006139">
    <property type="term" value="P:nucleobase-containing compound metabolic process"/>
    <property type="evidence" value="ECO:0007669"/>
    <property type="project" value="InterPro"/>
</dbReference>
<dbReference type="OMA" id="CSISVIM"/>
<dbReference type="GO" id="GO:0003676">
    <property type="term" value="F:nucleic acid binding"/>
    <property type="evidence" value="ECO:0007669"/>
    <property type="project" value="InterPro"/>
</dbReference>
<evidence type="ECO:0000313" key="4">
    <source>
        <dbReference type="Proteomes" id="UP000594263"/>
    </source>
</evidence>
<keyword evidence="1" id="KW-0472">Membrane</keyword>
<evidence type="ECO:0000313" key="3">
    <source>
        <dbReference type="EnsemblPlants" id="Kaladp0065s0019.1.v1.1"/>
    </source>
</evidence>
<evidence type="ECO:0000256" key="1">
    <source>
        <dbReference type="SAM" id="Phobius"/>
    </source>
</evidence>